<proteinExistence type="predicted"/>
<dbReference type="InterPro" id="IPR009752">
    <property type="entry name" value="Phage_Mu_GpJ"/>
</dbReference>
<comment type="caution">
    <text evidence="1">The sequence shown here is derived from an EMBL/GenBank/DDBJ whole genome shotgun (WGS) entry which is preliminary data.</text>
</comment>
<protein>
    <submittedName>
        <fullName evidence="1">Phage gp36-like protein</fullName>
    </submittedName>
</protein>
<keyword evidence="2" id="KW-1185">Reference proteome</keyword>
<accession>A0A7W8DPA1</accession>
<evidence type="ECO:0000313" key="1">
    <source>
        <dbReference type="EMBL" id="MBB5037112.1"/>
    </source>
</evidence>
<sequence length="139" mass="15124">MAYFTQDDLSALIPEGWLTEGLDDNSDGTQDAFTKVQRLAEARVNGVLGQRYAVPFAPGNAGLDAFLLDVASHVAARLVYQRRGLLDKFPFAADFEILWSRLGRIASGEDPLSPVIEQVNDTVAVISEPSRVYSKSAGH</sequence>
<reference evidence="1 2" key="1">
    <citation type="submission" date="2020-08" db="EMBL/GenBank/DDBJ databases">
        <title>Genomic Encyclopedia of Type Strains, Phase IV (KMG-IV): sequencing the most valuable type-strain genomes for metagenomic binning, comparative biology and taxonomic classification.</title>
        <authorList>
            <person name="Goeker M."/>
        </authorList>
    </citation>
    <scope>NUCLEOTIDE SEQUENCE [LARGE SCALE GENOMIC DNA]</scope>
    <source>
        <strain evidence="1 2">DSM 12251</strain>
    </source>
</reference>
<dbReference type="AlphaFoldDB" id="A0A7W8DPA1"/>
<organism evidence="1 2">
    <name type="scientific">Prosthecobacter dejongeii</name>
    <dbReference type="NCBI Taxonomy" id="48465"/>
    <lineage>
        <taxon>Bacteria</taxon>
        <taxon>Pseudomonadati</taxon>
        <taxon>Verrucomicrobiota</taxon>
        <taxon>Verrucomicrobiia</taxon>
        <taxon>Verrucomicrobiales</taxon>
        <taxon>Verrucomicrobiaceae</taxon>
        <taxon>Prosthecobacter</taxon>
    </lineage>
</organism>
<dbReference type="Pfam" id="PF07030">
    <property type="entry name" value="Phage_Mu_Gp36"/>
    <property type="match status" value="1"/>
</dbReference>
<dbReference type="Proteomes" id="UP000534294">
    <property type="component" value="Unassembled WGS sequence"/>
</dbReference>
<dbReference type="RefSeq" id="WP_184206678.1">
    <property type="nucleotide sequence ID" value="NZ_JACHIF010000002.1"/>
</dbReference>
<gene>
    <name evidence="1" type="ORF">HNQ64_001354</name>
</gene>
<dbReference type="EMBL" id="JACHIF010000002">
    <property type="protein sequence ID" value="MBB5037112.1"/>
    <property type="molecule type" value="Genomic_DNA"/>
</dbReference>
<evidence type="ECO:0000313" key="2">
    <source>
        <dbReference type="Proteomes" id="UP000534294"/>
    </source>
</evidence>
<name>A0A7W8DPA1_9BACT</name>